<proteinExistence type="predicted"/>
<keyword evidence="3" id="KW-1185">Reference proteome</keyword>
<gene>
    <name evidence="2" type="ORF">EJ03DRAFT_223331</name>
</gene>
<evidence type="ECO:0000313" key="3">
    <source>
        <dbReference type="Proteomes" id="UP000799436"/>
    </source>
</evidence>
<organism evidence="2 3">
    <name type="scientific">Teratosphaeria nubilosa</name>
    <dbReference type="NCBI Taxonomy" id="161662"/>
    <lineage>
        <taxon>Eukaryota</taxon>
        <taxon>Fungi</taxon>
        <taxon>Dikarya</taxon>
        <taxon>Ascomycota</taxon>
        <taxon>Pezizomycotina</taxon>
        <taxon>Dothideomycetes</taxon>
        <taxon>Dothideomycetidae</taxon>
        <taxon>Mycosphaerellales</taxon>
        <taxon>Teratosphaeriaceae</taxon>
        <taxon>Teratosphaeria</taxon>
    </lineage>
</organism>
<dbReference type="AlphaFoldDB" id="A0A6G1KXC9"/>
<sequence>MDEALLPSQTRKFWLLLLHRYSLTLPAWAEWLLQHYRHWKSGEYSPGRTRASVPVWRRMLRMALDTEYRPHHYLHPFRRPTRVIRNRGPTDGAKHIGPEEPTIHRRNTALIARCTETKPGSAYAYLYSRRAALVSDTVRNPLPTNRSDSEGVLGSMVVITRTRVSAGEIL</sequence>
<accession>A0A6G1KXC9</accession>
<feature type="signal peptide" evidence="1">
    <location>
        <begin position="1"/>
        <end position="29"/>
    </location>
</feature>
<keyword evidence="1" id="KW-0732">Signal</keyword>
<name>A0A6G1KXC9_9PEZI</name>
<protein>
    <submittedName>
        <fullName evidence="2">Uncharacterized protein</fullName>
    </submittedName>
</protein>
<evidence type="ECO:0000313" key="2">
    <source>
        <dbReference type="EMBL" id="KAF2764919.1"/>
    </source>
</evidence>
<evidence type="ECO:0000256" key="1">
    <source>
        <dbReference type="SAM" id="SignalP"/>
    </source>
</evidence>
<dbReference type="Proteomes" id="UP000799436">
    <property type="component" value="Unassembled WGS sequence"/>
</dbReference>
<feature type="chain" id="PRO_5026358805" evidence="1">
    <location>
        <begin position="30"/>
        <end position="170"/>
    </location>
</feature>
<dbReference type="EMBL" id="ML995906">
    <property type="protein sequence ID" value="KAF2764919.1"/>
    <property type="molecule type" value="Genomic_DNA"/>
</dbReference>
<reference evidence="2" key="1">
    <citation type="journal article" date="2020" name="Stud. Mycol.">
        <title>101 Dothideomycetes genomes: a test case for predicting lifestyles and emergence of pathogens.</title>
        <authorList>
            <person name="Haridas S."/>
            <person name="Albert R."/>
            <person name="Binder M."/>
            <person name="Bloem J."/>
            <person name="Labutti K."/>
            <person name="Salamov A."/>
            <person name="Andreopoulos B."/>
            <person name="Baker S."/>
            <person name="Barry K."/>
            <person name="Bills G."/>
            <person name="Bluhm B."/>
            <person name="Cannon C."/>
            <person name="Castanera R."/>
            <person name="Culley D."/>
            <person name="Daum C."/>
            <person name="Ezra D."/>
            <person name="Gonzalez J."/>
            <person name="Henrissat B."/>
            <person name="Kuo A."/>
            <person name="Liang C."/>
            <person name="Lipzen A."/>
            <person name="Lutzoni F."/>
            <person name="Magnuson J."/>
            <person name="Mondo S."/>
            <person name="Nolan M."/>
            <person name="Ohm R."/>
            <person name="Pangilinan J."/>
            <person name="Park H.-J."/>
            <person name="Ramirez L."/>
            <person name="Alfaro M."/>
            <person name="Sun H."/>
            <person name="Tritt A."/>
            <person name="Yoshinaga Y."/>
            <person name="Zwiers L.-H."/>
            <person name="Turgeon B."/>
            <person name="Goodwin S."/>
            <person name="Spatafora J."/>
            <person name="Crous P."/>
            <person name="Grigoriev I."/>
        </authorList>
    </citation>
    <scope>NUCLEOTIDE SEQUENCE</scope>
    <source>
        <strain evidence="2">CBS 116005</strain>
    </source>
</reference>